<gene>
    <name evidence="11" type="ORF">NEOLI_003439</name>
</gene>
<keyword evidence="8" id="KW-0378">Hydrolase</keyword>
<dbReference type="SUPFAM" id="SSF51556">
    <property type="entry name" value="Metallo-dependent hydrolases"/>
    <property type="match status" value="1"/>
</dbReference>
<keyword evidence="9" id="KW-0862">Zinc</keyword>
<dbReference type="GO" id="GO:0006145">
    <property type="term" value="P:purine nucleobase catabolic process"/>
    <property type="evidence" value="ECO:0007669"/>
    <property type="project" value="TreeGrafter"/>
</dbReference>
<dbReference type="PROSITE" id="PS01137">
    <property type="entry name" value="TATD_1"/>
    <property type="match status" value="1"/>
</dbReference>
<keyword evidence="12" id="KW-1185">Reference proteome</keyword>
<name>A0A1U7LNS9_NEOID</name>
<dbReference type="OMA" id="SRLHVCH"/>
<evidence type="ECO:0000256" key="1">
    <source>
        <dbReference type="ARBA" id="ARBA00001756"/>
    </source>
</evidence>
<dbReference type="EMBL" id="LXFE01000882">
    <property type="protein sequence ID" value="OLL24307.1"/>
    <property type="molecule type" value="Genomic_DNA"/>
</dbReference>
<comment type="subunit">
    <text evidence="5">Homotetramer.</text>
</comment>
<comment type="pathway">
    <text evidence="3">Nitrogen metabolism; (S)-allantoin degradation; allantoate from (S)-allantoin: step 1/1.</text>
</comment>
<comment type="caution">
    <text evidence="11">The sequence shown here is derived from an EMBL/GenBank/DDBJ whole genome shotgun (WGS) entry which is preliminary data.</text>
</comment>
<proteinExistence type="inferred from homology"/>
<keyword evidence="7" id="KW-0479">Metal-binding</keyword>
<dbReference type="PANTHER" id="PTHR43668:SF2">
    <property type="entry name" value="ALLANTOINASE"/>
    <property type="match status" value="1"/>
</dbReference>
<dbReference type="Pfam" id="PF01979">
    <property type="entry name" value="Amidohydro_1"/>
    <property type="match status" value="1"/>
</dbReference>
<dbReference type="InterPro" id="IPR017593">
    <property type="entry name" value="Allantoinase"/>
</dbReference>
<dbReference type="InterPro" id="IPR011059">
    <property type="entry name" value="Metal-dep_hydrolase_composite"/>
</dbReference>
<dbReference type="UniPathway" id="UPA00395">
    <property type="reaction ID" value="UER00653"/>
</dbReference>
<dbReference type="STRING" id="1198029.A0A1U7LNS9"/>
<organism evidence="11 12">
    <name type="scientific">Neolecta irregularis (strain DAH-3)</name>
    <dbReference type="NCBI Taxonomy" id="1198029"/>
    <lineage>
        <taxon>Eukaryota</taxon>
        <taxon>Fungi</taxon>
        <taxon>Dikarya</taxon>
        <taxon>Ascomycota</taxon>
        <taxon>Taphrinomycotina</taxon>
        <taxon>Neolectales</taxon>
        <taxon>Neolectaceae</taxon>
        <taxon>Neolecta</taxon>
    </lineage>
</organism>
<dbReference type="PANTHER" id="PTHR43668">
    <property type="entry name" value="ALLANTOINASE"/>
    <property type="match status" value="1"/>
</dbReference>
<evidence type="ECO:0000256" key="6">
    <source>
        <dbReference type="ARBA" id="ARBA00012863"/>
    </source>
</evidence>
<dbReference type="Gene3D" id="3.20.20.140">
    <property type="entry name" value="Metal-dependent hydrolases"/>
    <property type="match status" value="1"/>
</dbReference>
<dbReference type="GO" id="GO:0009442">
    <property type="term" value="P:allantoin assimilation pathway"/>
    <property type="evidence" value="ECO:0007669"/>
    <property type="project" value="EnsemblFungi"/>
</dbReference>
<dbReference type="SUPFAM" id="SSF51338">
    <property type="entry name" value="Composite domain of metallo-dependent hydrolases"/>
    <property type="match status" value="1"/>
</dbReference>
<reference evidence="11 12" key="1">
    <citation type="submission" date="2016-04" db="EMBL/GenBank/DDBJ databases">
        <title>Evolutionary innovation and constraint leading to complex multicellularity in the Ascomycota.</title>
        <authorList>
            <person name="Cisse O."/>
            <person name="Nguyen A."/>
            <person name="Hewitt D.A."/>
            <person name="Jedd G."/>
            <person name="Stajich J.E."/>
        </authorList>
    </citation>
    <scope>NUCLEOTIDE SEQUENCE [LARGE SCALE GENOMIC DNA]</scope>
    <source>
        <strain evidence="11 12">DAH-3</strain>
    </source>
</reference>
<protein>
    <recommendedName>
        <fullName evidence="6">allantoinase</fullName>
        <ecNumber evidence="6">3.5.2.5</ecNumber>
    </recommendedName>
</protein>
<evidence type="ECO:0000259" key="10">
    <source>
        <dbReference type="Pfam" id="PF01979"/>
    </source>
</evidence>
<dbReference type="GO" id="GO:0004038">
    <property type="term" value="F:allantoinase activity"/>
    <property type="evidence" value="ECO:0007669"/>
    <property type="project" value="UniProtKB-EC"/>
</dbReference>
<dbReference type="PROSITE" id="PS00482">
    <property type="entry name" value="DIHYDROOROTASE_1"/>
    <property type="match status" value="1"/>
</dbReference>
<evidence type="ECO:0000256" key="2">
    <source>
        <dbReference type="ARBA" id="ARBA00001947"/>
    </source>
</evidence>
<evidence type="ECO:0000256" key="3">
    <source>
        <dbReference type="ARBA" id="ARBA00004968"/>
    </source>
</evidence>
<dbReference type="OrthoDB" id="10258955at2759"/>
<dbReference type="InterPro" id="IPR050138">
    <property type="entry name" value="DHOase/Allantoinase_Hydrolase"/>
</dbReference>
<evidence type="ECO:0000313" key="11">
    <source>
        <dbReference type="EMBL" id="OLL24307.1"/>
    </source>
</evidence>
<accession>A0A1U7LNS9</accession>
<evidence type="ECO:0000256" key="9">
    <source>
        <dbReference type="ARBA" id="ARBA00022833"/>
    </source>
</evidence>
<comment type="cofactor">
    <cofactor evidence="2">
        <name>Zn(2+)</name>
        <dbReference type="ChEBI" id="CHEBI:29105"/>
    </cofactor>
</comment>
<evidence type="ECO:0000313" key="12">
    <source>
        <dbReference type="Proteomes" id="UP000186594"/>
    </source>
</evidence>
<evidence type="ECO:0000256" key="4">
    <source>
        <dbReference type="ARBA" id="ARBA00010368"/>
    </source>
</evidence>
<dbReference type="EC" id="3.5.2.5" evidence="6"/>
<dbReference type="InterPro" id="IPR018228">
    <property type="entry name" value="DNase_TatD-rel_CS"/>
</dbReference>
<dbReference type="NCBIfam" id="TIGR03178">
    <property type="entry name" value="allantoinase"/>
    <property type="match status" value="1"/>
</dbReference>
<dbReference type="GO" id="GO:0008270">
    <property type="term" value="F:zinc ion binding"/>
    <property type="evidence" value="ECO:0007669"/>
    <property type="project" value="InterPro"/>
</dbReference>
<dbReference type="InterPro" id="IPR006680">
    <property type="entry name" value="Amidohydro-rel"/>
</dbReference>
<evidence type="ECO:0000256" key="7">
    <source>
        <dbReference type="ARBA" id="ARBA00022723"/>
    </source>
</evidence>
<sequence>MSNKSVIASNRVLLSIGHDPVPATIEIDPQSGTIQSVSLGKSSKNDSPSDQELIDYGDLVIMPGLIDAHVHLNEPGRTDWEGFSTGTAAAASGGVTTVIDMPLNSIPPTTTLNGLAAKIDAAHGQCRIDVGFYGGVIPGNQNELKELVKAGVKGFKCFLIPSGVDEFPCVVPNDVELAMQILKDEPTVLMFHAEMEDEQIPTPVPVNGVLHNHQYSTFLNSRPQSLETNAISTVIALSDTAPNLSLHIVHLSAVDALPLLRKARQNGVKITAETCFHYLVLDAESIPEGATQYKCCPPVRDASNREELWKALINGDIDTVVSDHSPCVASLKKMGEGDFMDAWGGISTLGLGLPLLWTEGSKRGAKIQDLSKWMTYNTARQVSLLGQKGEIKVGQAADLCIWDPEGSFTVDEDQLLFKNKVTPYLERKLFERWYTRLAQGEAVT</sequence>
<dbReference type="Proteomes" id="UP000186594">
    <property type="component" value="Unassembled WGS sequence"/>
</dbReference>
<dbReference type="GO" id="GO:0005737">
    <property type="term" value="C:cytoplasm"/>
    <property type="evidence" value="ECO:0007669"/>
    <property type="project" value="TreeGrafter"/>
</dbReference>
<dbReference type="GO" id="GO:0050897">
    <property type="term" value="F:cobalt ion binding"/>
    <property type="evidence" value="ECO:0007669"/>
    <property type="project" value="InterPro"/>
</dbReference>
<dbReference type="FunFam" id="3.20.20.140:FF:000032">
    <property type="entry name" value="Allantoinase Dal1"/>
    <property type="match status" value="1"/>
</dbReference>
<feature type="domain" description="Amidohydrolase-related" evidence="10">
    <location>
        <begin position="60"/>
        <end position="404"/>
    </location>
</feature>
<comment type="catalytic activity">
    <reaction evidence="1">
        <text>(S)-allantoin + H2O = allantoate + H(+)</text>
        <dbReference type="Rhea" id="RHEA:17029"/>
        <dbReference type="ChEBI" id="CHEBI:15377"/>
        <dbReference type="ChEBI" id="CHEBI:15378"/>
        <dbReference type="ChEBI" id="CHEBI:15678"/>
        <dbReference type="ChEBI" id="CHEBI:17536"/>
        <dbReference type="EC" id="3.5.2.5"/>
    </reaction>
</comment>
<dbReference type="AlphaFoldDB" id="A0A1U7LNS9"/>
<dbReference type="InterPro" id="IPR002195">
    <property type="entry name" value="Dihydroorotase_CS"/>
</dbReference>
<evidence type="ECO:0000256" key="5">
    <source>
        <dbReference type="ARBA" id="ARBA00011881"/>
    </source>
</evidence>
<comment type="similarity">
    <text evidence="4">Belongs to the metallo-dependent hydrolases superfamily. Allantoinase family.</text>
</comment>
<dbReference type="InterPro" id="IPR032466">
    <property type="entry name" value="Metal_Hydrolase"/>
</dbReference>
<evidence type="ECO:0000256" key="8">
    <source>
        <dbReference type="ARBA" id="ARBA00022801"/>
    </source>
</evidence>